<keyword evidence="4" id="KW-1185">Reference proteome</keyword>
<feature type="domain" description="CAAX prenyl protease 2/Lysostaphin resistance protein A-like" evidence="2">
    <location>
        <begin position="136"/>
        <end position="223"/>
    </location>
</feature>
<dbReference type="InterPro" id="IPR052710">
    <property type="entry name" value="CAAX_protease"/>
</dbReference>
<name>A0A8J8MAP9_9FIRM</name>
<keyword evidence="1" id="KW-1133">Transmembrane helix</keyword>
<proteinExistence type="predicted"/>
<evidence type="ECO:0000313" key="4">
    <source>
        <dbReference type="Proteomes" id="UP000677305"/>
    </source>
</evidence>
<dbReference type="Pfam" id="PF02517">
    <property type="entry name" value="Rce1-like"/>
    <property type="match status" value="1"/>
</dbReference>
<feature type="transmembrane region" description="Helical" evidence="1">
    <location>
        <begin position="194"/>
        <end position="220"/>
    </location>
</feature>
<dbReference type="KEGG" id="vgu:HYG85_11555"/>
<evidence type="ECO:0000313" key="3">
    <source>
        <dbReference type="EMBL" id="QUH29506.1"/>
    </source>
</evidence>
<dbReference type="PANTHER" id="PTHR36435:SF1">
    <property type="entry name" value="CAAX AMINO TERMINAL PROTEASE FAMILY PROTEIN"/>
    <property type="match status" value="1"/>
</dbReference>
<feature type="transmembrane region" description="Helical" evidence="1">
    <location>
        <begin position="95"/>
        <end position="116"/>
    </location>
</feature>
<dbReference type="InterPro" id="IPR003675">
    <property type="entry name" value="Rce1/LyrA-like_dom"/>
</dbReference>
<evidence type="ECO:0000256" key="1">
    <source>
        <dbReference type="SAM" id="Phobius"/>
    </source>
</evidence>
<accession>A0A8J8MAP9</accession>
<feature type="transmembrane region" description="Helical" evidence="1">
    <location>
        <begin position="240"/>
        <end position="260"/>
    </location>
</feature>
<protein>
    <submittedName>
        <fullName evidence="3">CPBP family intramembrane metalloprotease</fullName>
    </submittedName>
</protein>
<dbReference type="EMBL" id="CP058561">
    <property type="protein sequence ID" value="QUH29506.1"/>
    <property type="molecule type" value="Genomic_DNA"/>
</dbReference>
<feature type="transmembrane region" description="Helical" evidence="1">
    <location>
        <begin position="12"/>
        <end position="34"/>
    </location>
</feature>
<gene>
    <name evidence="3" type="ORF">HYG85_11555</name>
</gene>
<sequence length="275" mass="30408">MNRLKAFGNSVIYVVISKLIQVLAVVVAGIYFTVKLNMYGTGKEDLYGFFAKHSLLITIIAWVVTFAVILLIYLISNNDFINETNLNKKLPLKTIVICVVCGIGINIAIDGILTLININELVPEYEELMASISSNNFYITLISVGILAPIFEELLYRGIVLNKLRNGFGVFGAVMIQALFFGIGHMNLVQGTYAFLIGIILGYVVIWTGSLYSSIILHIVINSLSTIISNVQGKAIGYNYLLTFIGTGVLLTIIGLRIIYMMSEKKETDVIEFID</sequence>
<evidence type="ECO:0000259" key="2">
    <source>
        <dbReference type="Pfam" id="PF02517"/>
    </source>
</evidence>
<dbReference type="PANTHER" id="PTHR36435">
    <property type="entry name" value="SLR1288 PROTEIN"/>
    <property type="match status" value="1"/>
</dbReference>
<keyword evidence="3" id="KW-0645">Protease</keyword>
<dbReference type="GO" id="GO:0004175">
    <property type="term" value="F:endopeptidase activity"/>
    <property type="evidence" value="ECO:0007669"/>
    <property type="project" value="UniProtKB-ARBA"/>
</dbReference>
<feature type="transmembrane region" description="Helical" evidence="1">
    <location>
        <begin position="136"/>
        <end position="156"/>
    </location>
</feature>
<keyword evidence="1" id="KW-0812">Transmembrane</keyword>
<dbReference type="AlphaFoldDB" id="A0A8J8MAP9"/>
<reference evidence="3 4" key="1">
    <citation type="submission" date="2020-07" db="EMBL/GenBank/DDBJ databases">
        <title>Vallitalea guaymasensis genome.</title>
        <authorList>
            <person name="Postec A."/>
        </authorList>
    </citation>
    <scope>NUCLEOTIDE SEQUENCE [LARGE SCALE GENOMIC DNA]</scope>
    <source>
        <strain evidence="3 4">Ra1766G1</strain>
    </source>
</reference>
<dbReference type="Proteomes" id="UP000677305">
    <property type="component" value="Chromosome"/>
</dbReference>
<feature type="transmembrane region" description="Helical" evidence="1">
    <location>
        <begin position="168"/>
        <end position="188"/>
    </location>
</feature>
<keyword evidence="3" id="KW-0482">Metalloprotease</keyword>
<organism evidence="3 4">
    <name type="scientific">Vallitalea guaymasensis</name>
    <dbReference type="NCBI Taxonomy" id="1185412"/>
    <lineage>
        <taxon>Bacteria</taxon>
        <taxon>Bacillati</taxon>
        <taxon>Bacillota</taxon>
        <taxon>Clostridia</taxon>
        <taxon>Lachnospirales</taxon>
        <taxon>Vallitaleaceae</taxon>
        <taxon>Vallitalea</taxon>
    </lineage>
</organism>
<feature type="transmembrane region" description="Helical" evidence="1">
    <location>
        <begin position="54"/>
        <end position="75"/>
    </location>
</feature>
<keyword evidence="3" id="KW-0378">Hydrolase</keyword>
<dbReference type="GO" id="GO:0008237">
    <property type="term" value="F:metallopeptidase activity"/>
    <property type="evidence" value="ECO:0007669"/>
    <property type="project" value="UniProtKB-KW"/>
</dbReference>
<dbReference type="RefSeq" id="WP_212693560.1">
    <property type="nucleotide sequence ID" value="NZ_CP058561.1"/>
</dbReference>
<keyword evidence="1" id="KW-0472">Membrane</keyword>
<dbReference type="GO" id="GO:0080120">
    <property type="term" value="P:CAAX-box protein maturation"/>
    <property type="evidence" value="ECO:0007669"/>
    <property type="project" value="UniProtKB-ARBA"/>
</dbReference>